<dbReference type="Proteomes" id="UP000218181">
    <property type="component" value="Unassembled WGS sequence"/>
</dbReference>
<sequence>MEQKELINFFIKEIENLGYDIQFIPMSNKVIINTHTLQCAINPSLVTPFSLAHDLHHALNKDDCRLRQCDTVSQHESRANIGAILTFWELWLDNDGDYEHFDLFCDVTGCPYEQSWMVVKSKYDEYYNTAI</sequence>
<comment type="caution">
    <text evidence="1">The sequence shown here is derived from an EMBL/GenBank/DDBJ whole genome shotgun (WGS) entry which is preliminary data.</text>
</comment>
<reference evidence="1 2" key="1">
    <citation type="submission" date="2014-12" db="EMBL/GenBank/DDBJ databases">
        <title>Draft genome sequences of 10 type strains of Lactococcus.</title>
        <authorList>
            <person name="Sun Z."/>
            <person name="Zhong Z."/>
            <person name="Liu W."/>
            <person name="Zhang W."/>
            <person name="Zhang H."/>
        </authorList>
    </citation>
    <scope>NUCLEOTIDE SEQUENCE [LARGE SCALE GENOMIC DNA]</scope>
    <source>
        <strain evidence="1 2">JCM 16395</strain>
    </source>
</reference>
<name>A0A2A5RLZ1_9LACT</name>
<gene>
    <name evidence="1" type="ORF">RT41_GL001215</name>
</gene>
<dbReference type="AlphaFoldDB" id="A0A2A5RLZ1"/>
<protein>
    <recommendedName>
        <fullName evidence="3">Prophage protein</fullName>
    </recommendedName>
</protein>
<accession>A0A2A5RLZ1</accession>
<dbReference type="OrthoDB" id="2243669at2"/>
<proteinExistence type="predicted"/>
<organism evidence="1 2">
    <name type="scientific">Lactococcus fujiensis JCM 16395</name>
    <dbReference type="NCBI Taxonomy" id="1291764"/>
    <lineage>
        <taxon>Bacteria</taxon>
        <taxon>Bacillati</taxon>
        <taxon>Bacillota</taxon>
        <taxon>Bacilli</taxon>
        <taxon>Lactobacillales</taxon>
        <taxon>Streptococcaceae</taxon>
        <taxon>Lactococcus</taxon>
    </lineage>
</organism>
<evidence type="ECO:0000313" key="2">
    <source>
        <dbReference type="Proteomes" id="UP000218181"/>
    </source>
</evidence>
<evidence type="ECO:0008006" key="3">
    <source>
        <dbReference type="Google" id="ProtNLM"/>
    </source>
</evidence>
<keyword evidence="2" id="KW-1185">Reference proteome</keyword>
<evidence type="ECO:0000313" key="1">
    <source>
        <dbReference type="EMBL" id="PCS00328.1"/>
    </source>
</evidence>
<dbReference type="RefSeq" id="WP_096817647.1">
    <property type="nucleotide sequence ID" value="NZ_JXJU01000004.1"/>
</dbReference>
<dbReference type="EMBL" id="JXJU01000004">
    <property type="protein sequence ID" value="PCS00328.1"/>
    <property type="molecule type" value="Genomic_DNA"/>
</dbReference>